<evidence type="ECO:0000313" key="2">
    <source>
        <dbReference type="Proteomes" id="UP001596044"/>
    </source>
</evidence>
<name>A0ABW0K9V3_9BACL</name>
<accession>A0ABW0K9V3</accession>
<sequence length="561" mass="62254">MKKTRYYPFERNRYFYGKLLTVRDFESEQKYFNDKRRMMNRLLHGYGVLTGLQVIAVDDKSVSVEMGAAIDALGREIVVPSPMTLKLSMMDGFTNNEYAKNVYLCIAYDEKDKEPVHTVANSSVRSDEINDYNRVLESYRLFIREDAPDPASLPLAGITDQTVVIYQDAHVRVLQTTPRYVNPGQLFEMKLRFEKTLKAGRLSFSYEMASERIEAIHGATIMFQEPQEQLESEYEIKVLLRADSTVNVKGTVGVKEESAILKLDDCQLDLQEQAFGEIQIIKEPVRERLMSDFVKQSLEASLESPSEPCIYLAKICLIQMGPTYVIERVEQVPFGEYVFNSSVMYRLAHSAEYRDETAGQFVTKSKVKTLAPGRPPEFKVNYNPAMSELAFDVGIPVGGGGGIGGIVSGVVDIPIEPFTKINVSPFGKPSKSFFSGEIAHGLGEGNVLILTSLEETSVDSISDMLANGERVYGGSSDVFKGSEFEPEAPEVKIGTIAYPQKGTFRIGVKLQQPSEPFDVRVRWWAYSAETASSGSSSGGGDRLDEALSALREAASAGSDAE</sequence>
<dbReference type="RefSeq" id="WP_270885062.1">
    <property type="nucleotide sequence ID" value="NZ_JAQFVF010000083.1"/>
</dbReference>
<reference evidence="2" key="1">
    <citation type="journal article" date="2019" name="Int. J. Syst. Evol. Microbiol.">
        <title>The Global Catalogue of Microorganisms (GCM) 10K type strain sequencing project: providing services to taxonomists for standard genome sequencing and annotation.</title>
        <authorList>
            <consortium name="The Broad Institute Genomics Platform"/>
            <consortium name="The Broad Institute Genome Sequencing Center for Infectious Disease"/>
            <person name="Wu L."/>
            <person name="Ma J."/>
        </authorList>
    </citation>
    <scope>NUCLEOTIDE SEQUENCE [LARGE SCALE GENOMIC DNA]</scope>
    <source>
        <strain evidence="2">KACC 11904</strain>
    </source>
</reference>
<evidence type="ECO:0000313" key="1">
    <source>
        <dbReference type="EMBL" id="MFC5449781.1"/>
    </source>
</evidence>
<comment type="caution">
    <text evidence="1">The sequence shown here is derived from an EMBL/GenBank/DDBJ whole genome shotgun (WGS) entry which is preliminary data.</text>
</comment>
<keyword evidence="2" id="KW-1185">Reference proteome</keyword>
<organism evidence="1 2">
    <name type="scientific">Paenibacillus aestuarii</name>
    <dbReference type="NCBI Taxonomy" id="516965"/>
    <lineage>
        <taxon>Bacteria</taxon>
        <taxon>Bacillati</taxon>
        <taxon>Bacillota</taxon>
        <taxon>Bacilli</taxon>
        <taxon>Bacillales</taxon>
        <taxon>Paenibacillaceae</taxon>
        <taxon>Paenibacillus</taxon>
    </lineage>
</organism>
<gene>
    <name evidence="1" type="ORF">ACFPOG_16100</name>
</gene>
<dbReference type="EMBL" id="JBHSMJ010000022">
    <property type="protein sequence ID" value="MFC5449781.1"/>
    <property type="molecule type" value="Genomic_DNA"/>
</dbReference>
<proteinExistence type="predicted"/>
<dbReference type="Proteomes" id="UP001596044">
    <property type="component" value="Unassembled WGS sequence"/>
</dbReference>
<protein>
    <submittedName>
        <fullName evidence="1">Uncharacterized protein</fullName>
    </submittedName>
</protein>